<protein>
    <recommendedName>
        <fullName evidence="4">Holin</fullName>
    </recommendedName>
</protein>
<name>A0A2W5KM73_ANCNO</name>
<evidence type="ECO:0000313" key="3">
    <source>
        <dbReference type="Proteomes" id="UP000249577"/>
    </source>
</evidence>
<sequence length="124" mass="12618">MPHNITRPKLEAAVAEAAAAALQAAARDGAQPTGRTLANARALAEEVARDPRLAPALEPVSRFGSQTLRGVVIAAGAPLLVALGRALGVPVAESAAAEIVSTLVSLAGAAYAWYGRETTTRPLK</sequence>
<keyword evidence="1" id="KW-0812">Transmembrane</keyword>
<evidence type="ECO:0000256" key="1">
    <source>
        <dbReference type="SAM" id="Phobius"/>
    </source>
</evidence>
<keyword evidence="1" id="KW-0472">Membrane</keyword>
<evidence type="ECO:0000313" key="2">
    <source>
        <dbReference type="EMBL" id="PZQ16964.1"/>
    </source>
</evidence>
<comment type="caution">
    <text evidence="2">The sequence shown here is derived from an EMBL/GenBank/DDBJ whole genome shotgun (WGS) entry which is preliminary data.</text>
</comment>
<reference evidence="2 3" key="1">
    <citation type="submission" date="2017-08" db="EMBL/GenBank/DDBJ databases">
        <title>Infants hospitalized years apart are colonized by the same room-sourced microbial strains.</title>
        <authorList>
            <person name="Brooks B."/>
            <person name="Olm M.R."/>
            <person name="Firek B.A."/>
            <person name="Baker R."/>
            <person name="Thomas B.C."/>
            <person name="Morowitz M.J."/>
            <person name="Banfield J.F."/>
        </authorList>
    </citation>
    <scope>NUCLEOTIDE SEQUENCE [LARGE SCALE GENOMIC DNA]</scope>
    <source>
        <strain evidence="2">S2_005_003_R2_43</strain>
    </source>
</reference>
<keyword evidence="1" id="KW-1133">Transmembrane helix</keyword>
<feature type="transmembrane region" description="Helical" evidence="1">
    <location>
        <begin position="71"/>
        <end position="89"/>
    </location>
</feature>
<evidence type="ECO:0008006" key="4">
    <source>
        <dbReference type="Google" id="ProtNLM"/>
    </source>
</evidence>
<dbReference type="EMBL" id="QFPN01000003">
    <property type="protein sequence ID" value="PZQ16964.1"/>
    <property type="molecule type" value="Genomic_DNA"/>
</dbReference>
<gene>
    <name evidence="2" type="ORF">DI565_06125</name>
</gene>
<accession>A0A2W5KM73</accession>
<organism evidence="2 3">
    <name type="scientific">Ancylobacter novellus</name>
    <name type="common">Thiobacillus novellus</name>
    <dbReference type="NCBI Taxonomy" id="921"/>
    <lineage>
        <taxon>Bacteria</taxon>
        <taxon>Pseudomonadati</taxon>
        <taxon>Pseudomonadota</taxon>
        <taxon>Alphaproteobacteria</taxon>
        <taxon>Hyphomicrobiales</taxon>
        <taxon>Xanthobacteraceae</taxon>
        <taxon>Ancylobacter</taxon>
    </lineage>
</organism>
<proteinExistence type="predicted"/>
<dbReference type="AlphaFoldDB" id="A0A2W5KM73"/>
<dbReference type="Proteomes" id="UP000249577">
    <property type="component" value="Unassembled WGS sequence"/>
</dbReference>
<feature type="transmembrane region" description="Helical" evidence="1">
    <location>
        <begin position="95"/>
        <end position="114"/>
    </location>
</feature>